<dbReference type="InterPro" id="IPR011965">
    <property type="entry name" value="PaaX_trns_reg"/>
</dbReference>
<name>A0ABV0IKR4_9MICC</name>
<dbReference type="Pfam" id="PF08223">
    <property type="entry name" value="PaaX_C"/>
    <property type="match status" value="1"/>
</dbReference>
<dbReference type="Gene3D" id="1.10.10.10">
    <property type="entry name" value="Winged helix-like DNA-binding domain superfamily/Winged helix DNA-binding domain"/>
    <property type="match status" value="1"/>
</dbReference>
<comment type="caution">
    <text evidence="4">The sequence shown here is derived from an EMBL/GenBank/DDBJ whole genome shotgun (WGS) entry which is preliminary data.</text>
</comment>
<evidence type="ECO:0000313" key="5">
    <source>
        <dbReference type="Proteomes" id="UP001484097"/>
    </source>
</evidence>
<dbReference type="InterPro" id="IPR036388">
    <property type="entry name" value="WH-like_DNA-bd_sf"/>
</dbReference>
<protein>
    <submittedName>
        <fullName evidence="4">PaaX family transcriptional regulator C-terminal domain-containing protein</fullName>
    </submittedName>
</protein>
<dbReference type="Gene3D" id="3.30.70.2650">
    <property type="match status" value="1"/>
</dbReference>
<evidence type="ECO:0000259" key="3">
    <source>
        <dbReference type="Pfam" id="PF20803"/>
    </source>
</evidence>
<organism evidence="4 5">
    <name type="scientific">Citricoccus nitrophenolicus</name>
    <dbReference type="NCBI Taxonomy" id="863575"/>
    <lineage>
        <taxon>Bacteria</taxon>
        <taxon>Bacillati</taxon>
        <taxon>Actinomycetota</taxon>
        <taxon>Actinomycetes</taxon>
        <taxon>Micrococcales</taxon>
        <taxon>Micrococcaceae</taxon>
        <taxon>Citricoccus</taxon>
    </lineage>
</organism>
<evidence type="ECO:0000259" key="2">
    <source>
        <dbReference type="Pfam" id="PF08223"/>
    </source>
</evidence>
<feature type="domain" description="Transcriptional repressor PaaX-like C-terminal" evidence="2">
    <location>
        <begin position="193"/>
        <end position="280"/>
    </location>
</feature>
<dbReference type="InterPro" id="IPR012906">
    <property type="entry name" value="PaaX-like_N"/>
</dbReference>
<evidence type="ECO:0000259" key="1">
    <source>
        <dbReference type="Pfam" id="PF07848"/>
    </source>
</evidence>
<dbReference type="InterPro" id="IPR048846">
    <property type="entry name" value="PaaX-like_central"/>
</dbReference>
<keyword evidence="5" id="KW-1185">Reference proteome</keyword>
<sequence>MMRDVWSNLEELRSEVTDGQRGRSLLVTVMAEYWGEEGAMAPSGALVDLMSAFDVSASGTRTLLSRLTREGRLVAAKEGRRSFYALSPTAHHRLAEGFEVLRKFGTGLEPADREWTMLLFSIPEEQRSARQQLRKGLSWMGFAPLYDGAWVSSRARGDQAMSLCRDLGVEAASVVRGSITAVGTQFGDPTDAWDLDYARRLYASFTAFLEEPLGKLRADGLTPPEALRARTESINVFRGFPRFDPDLPLAGLTPDWPRRTARDAFAELYEGTAEASLGYVRSVVQLHSPAHVQDVSVRRLTPAGGSPASA</sequence>
<proteinExistence type="predicted"/>
<dbReference type="EMBL" id="JBDXMX010000004">
    <property type="protein sequence ID" value="MEO9248065.1"/>
    <property type="molecule type" value="Genomic_DNA"/>
</dbReference>
<reference evidence="4 5" key="1">
    <citation type="submission" date="2024-05" db="EMBL/GenBank/DDBJ databases">
        <authorList>
            <person name="Yi C."/>
        </authorList>
    </citation>
    <scope>NUCLEOTIDE SEQUENCE [LARGE SCALE GENOMIC DNA]</scope>
    <source>
        <strain evidence="4 5">XS13</strain>
    </source>
</reference>
<feature type="domain" description="Transcriptional repressor PaaX-like central Cas2-like" evidence="3">
    <location>
        <begin position="110"/>
        <end position="177"/>
    </location>
</feature>
<dbReference type="PANTHER" id="PTHR30319:SF1">
    <property type="entry name" value="TRANSCRIPTIONAL REPRESSOR PAAX"/>
    <property type="match status" value="1"/>
</dbReference>
<dbReference type="Pfam" id="PF20803">
    <property type="entry name" value="PaaX_M"/>
    <property type="match status" value="1"/>
</dbReference>
<gene>
    <name evidence="4" type="ORF">ABDK96_10255</name>
</gene>
<dbReference type="PIRSF" id="PIRSF020623">
    <property type="entry name" value="PaaX"/>
    <property type="match status" value="1"/>
</dbReference>
<dbReference type="Pfam" id="PF07848">
    <property type="entry name" value="PaaX"/>
    <property type="match status" value="1"/>
</dbReference>
<dbReference type="Proteomes" id="UP001484097">
    <property type="component" value="Unassembled WGS sequence"/>
</dbReference>
<accession>A0ABV0IKR4</accession>
<dbReference type="InterPro" id="IPR013225">
    <property type="entry name" value="PaaX_C"/>
</dbReference>
<dbReference type="RefSeq" id="WP_347920682.1">
    <property type="nucleotide sequence ID" value="NZ_JBDXMX010000004.1"/>
</dbReference>
<dbReference type="PANTHER" id="PTHR30319">
    <property type="entry name" value="PHENYLACETIC ACID REGULATOR-RELATED TRANSCRIPTIONAL REPRESSOR"/>
    <property type="match status" value="1"/>
</dbReference>
<evidence type="ECO:0000313" key="4">
    <source>
        <dbReference type="EMBL" id="MEO9248065.1"/>
    </source>
</evidence>
<feature type="domain" description="Transcriptional repressor PaaX-like N-terminal" evidence="1">
    <location>
        <begin position="21"/>
        <end position="88"/>
    </location>
</feature>